<dbReference type="Proteomes" id="UP000186437">
    <property type="component" value="Unassembled WGS sequence"/>
</dbReference>
<accession>A0A1Q8ECU3</accession>
<gene>
    <name evidence="1" type="ORF">BU200_06305</name>
</gene>
<keyword evidence="2" id="KW-1185">Reference proteome</keyword>
<reference evidence="2" key="1">
    <citation type="submission" date="2016-12" db="EMBL/GenBank/DDBJ databases">
        <authorList>
            <person name="Gulvik C.A."/>
        </authorList>
    </citation>
    <scope>NUCLEOTIDE SEQUENCE [LARGE SCALE GENOMIC DNA]</scope>
    <source>
        <strain evidence="2">ATCC 51725</strain>
    </source>
</reference>
<proteinExistence type="predicted"/>
<sequence length="90" mass="10351">MSNALGSWVIEGFTDTVICYLRKQIVLQSMSLVFLPESSSSKPIHQDKVRAYPFDFRRVQLYCTIVCSTFRGKDYFPLFAEPLFYGILGI</sequence>
<evidence type="ECO:0000313" key="2">
    <source>
        <dbReference type="Proteomes" id="UP000186437"/>
    </source>
</evidence>
<organism evidence="1 2">
    <name type="scientific">Streptococcus acidominimus</name>
    <dbReference type="NCBI Taxonomy" id="1326"/>
    <lineage>
        <taxon>Bacteria</taxon>
        <taxon>Bacillati</taxon>
        <taxon>Bacillota</taxon>
        <taxon>Bacilli</taxon>
        <taxon>Lactobacillales</taxon>
        <taxon>Streptococcaceae</taxon>
        <taxon>Streptococcus</taxon>
    </lineage>
</organism>
<dbReference type="EMBL" id="MSJL01000025">
    <property type="protein sequence ID" value="OLF49612.1"/>
    <property type="molecule type" value="Genomic_DNA"/>
</dbReference>
<comment type="caution">
    <text evidence="1">The sequence shown here is derived from an EMBL/GenBank/DDBJ whole genome shotgun (WGS) entry which is preliminary data.</text>
</comment>
<name>A0A1Q8ECU3_STRAI</name>
<protein>
    <submittedName>
        <fullName evidence="1">Uncharacterized protein</fullName>
    </submittedName>
</protein>
<evidence type="ECO:0000313" key="1">
    <source>
        <dbReference type="EMBL" id="OLF49612.1"/>
    </source>
</evidence>
<dbReference type="AlphaFoldDB" id="A0A1Q8ECU3"/>